<evidence type="ECO:0000256" key="11">
    <source>
        <dbReference type="SAM" id="MobiDB-lite"/>
    </source>
</evidence>
<dbReference type="InterPro" id="IPR027417">
    <property type="entry name" value="P-loop_NTPase"/>
</dbReference>
<evidence type="ECO:0000259" key="13">
    <source>
        <dbReference type="PROSITE" id="PS50893"/>
    </source>
</evidence>
<dbReference type="PANTHER" id="PTHR24221">
    <property type="entry name" value="ATP-BINDING CASSETTE SUB-FAMILY B"/>
    <property type="match status" value="1"/>
</dbReference>
<dbReference type="GO" id="GO:0016887">
    <property type="term" value="F:ATP hydrolysis activity"/>
    <property type="evidence" value="ECO:0007669"/>
    <property type="project" value="InterPro"/>
</dbReference>
<dbReference type="Pfam" id="PF00005">
    <property type="entry name" value="ABC_tran"/>
    <property type="match status" value="1"/>
</dbReference>
<dbReference type="AlphaFoldDB" id="U2PYJ4"/>
<name>U2PYJ4_9ACTN</name>
<evidence type="ECO:0000313" key="15">
    <source>
        <dbReference type="EMBL" id="ERK49166.1"/>
    </source>
</evidence>
<feature type="region of interest" description="Disordered" evidence="11">
    <location>
        <begin position="572"/>
        <end position="610"/>
    </location>
</feature>
<comment type="similarity">
    <text evidence="10">Belongs to the ABC transporter superfamily. Siderophore-Fe(3+) uptake transporter (SIUT) (TC 3.A.1.21) family.</text>
</comment>
<feature type="transmembrane region" description="Helical" evidence="12">
    <location>
        <begin position="130"/>
        <end position="151"/>
    </location>
</feature>
<dbReference type="SMART" id="SM00382">
    <property type="entry name" value="AAA"/>
    <property type="match status" value="1"/>
</dbReference>
<evidence type="ECO:0000256" key="7">
    <source>
        <dbReference type="ARBA" id="ARBA00022840"/>
    </source>
</evidence>
<dbReference type="SUPFAM" id="SSF52540">
    <property type="entry name" value="P-loop containing nucleoside triphosphate hydrolases"/>
    <property type="match status" value="1"/>
</dbReference>
<keyword evidence="2" id="KW-0813">Transport</keyword>
<feature type="compositionally biased region" description="Basic and acidic residues" evidence="11">
    <location>
        <begin position="573"/>
        <end position="590"/>
    </location>
</feature>
<dbReference type="InterPro" id="IPR003439">
    <property type="entry name" value="ABC_transporter-like_ATP-bd"/>
</dbReference>
<organism evidence="15 16">
    <name type="scientific">Propionibacterium acidifaciens F0233</name>
    <dbReference type="NCBI Taxonomy" id="553198"/>
    <lineage>
        <taxon>Bacteria</taxon>
        <taxon>Bacillati</taxon>
        <taxon>Actinomycetota</taxon>
        <taxon>Actinomycetes</taxon>
        <taxon>Propionibacteriales</taxon>
        <taxon>Propionibacteriaceae</taxon>
        <taxon>Propionibacterium</taxon>
    </lineage>
</organism>
<accession>U2PYJ4</accession>
<dbReference type="EMBL" id="ACVN02000330">
    <property type="protein sequence ID" value="ERK49166.1"/>
    <property type="molecule type" value="Genomic_DNA"/>
</dbReference>
<dbReference type="PANTHER" id="PTHR24221:SF654">
    <property type="entry name" value="ATP-BINDING CASSETTE SUB-FAMILY B MEMBER 6"/>
    <property type="match status" value="1"/>
</dbReference>
<comment type="subcellular location">
    <subcellularLocation>
        <location evidence="1">Cell inner membrane</location>
        <topology evidence="1">Multi-pass membrane protein</topology>
    </subcellularLocation>
</comment>
<keyword evidence="8 12" id="KW-1133">Transmembrane helix</keyword>
<gene>
    <name evidence="15" type="ORF">HMPREF0682_1290</name>
</gene>
<sequence length="610" mass="66001">MIRKLSLIAGPGGRNPLGSTIVLAVLAAIAQGTAAILIVPTIRALFASPTGAVRWLVVLAVAFLVQAVLLSLATWDGFKGSLRIIDVMHERLGHRLVKLPQSWFDGRAPARASQITVSGTMFVATVSMDVIVPLIVDLAVPATIAVGALVIDRRLGLALITSCLVVWVSARLSSWAETRAEERVRVQQLDTDQRLLEFARNQVALRSAGVRGTAYEPLADGIENQRRAMRRAVAASITGSIVQSVVTDCVFGATVSLAVWLLLGGADTATMIALIGLVAQFIGPLRLLASFAVTLRKAEEEVGAVQELLDTPVMPEPDEPRPVPTDARLSFDDVRFGYDADAPVLDGLSAQIPARAMTAVVGPSGSGKTTMLRLIPRFWDVDSGSVRIGGVDVREIGEDALHRSMSMIFQDVYLFDDTLEANVRFGDPEASPERLTEAMRRARVDEIAERLPEGARTRVGEGGLLLSGGERQRVSIARALLRRAPVVLCDEPTSALDWSTRRAVQDALEQLRSGSTLVVIAHELSTIRGADQILVLDRGRIVQHGRHDGLIAEGGMYGRFWDERARSASWRIGRHEASADERTPKDEQTPKNDQAPEDEQTSAGENENEN</sequence>
<evidence type="ECO:0000256" key="2">
    <source>
        <dbReference type="ARBA" id="ARBA00022448"/>
    </source>
</evidence>
<dbReference type="PROSITE" id="PS50929">
    <property type="entry name" value="ABC_TM1F"/>
    <property type="match status" value="1"/>
</dbReference>
<dbReference type="GeneID" id="95360286"/>
<evidence type="ECO:0000259" key="14">
    <source>
        <dbReference type="PROSITE" id="PS50929"/>
    </source>
</evidence>
<keyword evidence="5 12" id="KW-0812">Transmembrane</keyword>
<evidence type="ECO:0000256" key="8">
    <source>
        <dbReference type="ARBA" id="ARBA00022989"/>
    </source>
</evidence>
<evidence type="ECO:0000256" key="6">
    <source>
        <dbReference type="ARBA" id="ARBA00022741"/>
    </source>
</evidence>
<dbReference type="InterPro" id="IPR011527">
    <property type="entry name" value="ABC1_TM_dom"/>
</dbReference>
<dbReference type="Gene3D" id="3.40.50.300">
    <property type="entry name" value="P-loop containing nucleotide triphosphate hydrolases"/>
    <property type="match status" value="1"/>
</dbReference>
<feature type="transmembrane region" description="Helical" evidence="12">
    <location>
        <begin position="21"/>
        <end position="46"/>
    </location>
</feature>
<evidence type="ECO:0000256" key="12">
    <source>
        <dbReference type="SAM" id="Phobius"/>
    </source>
</evidence>
<dbReference type="RefSeq" id="WP_021798913.1">
    <property type="nucleotide sequence ID" value="NZ_ACVN02000330.1"/>
</dbReference>
<keyword evidence="6" id="KW-0547">Nucleotide-binding</keyword>
<dbReference type="PROSITE" id="PS00211">
    <property type="entry name" value="ABC_TRANSPORTER_1"/>
    <property type="match status" value="1"/>
</dbReference>
<evidence type="ECO:0000313" key="16">
    <source>
        <dbReference type="Proteomes" id="UP000017052"/>
    </source>
</evidence>
<feature type="domain" description="ABC transporter" evidence="13">
    <location>
        <begin position="329"/>
        <end position="563"/>
    </location>
</feature>
<dbReference type="Gene3D" id="1.20.1560.10">
    <property type="entry name" value="ABC transporter type 1, transmembrane domain"/>
    <property type="match status" value="1"/>
</dbReference>
<dbReference type="OrthoDB" id="9806127at2"/>
<dbReference type="InterPro" id="IPR003593">
    <property type="entry name" value="AAA+_ATPase"/>
</dbReference>
<evidence type="ECO:0000256" key="10">
    <source>
        <dbReference type="ARBA" id="ARBA00023455"/>
    </source>
</evidence>
<dbReference type="FunFam" id="3.40.50.300:FF:000221">
    <property type="entry name" value="Multidrug ABC transporter ATP-binding protein"/>
    <property type="match status" value="1"/>
</dbReference>
<evidence type="ECO:0000256" key="3">
    <source>
        <dbReference type="ARBA" id="ARBA00022475"/>
    </source>
</evidence>
<dbReference type="Proteomes" id="UP000017052">
    <property type="component" value="Unassembled WGS sequence"/>
</dbReference>
<keyword evidence="16" id="KW-1185">Reference proteome</keyword>
<dbReference type="GO" id="GO:0005886">
    <property type="term" value="C:plasma membrane"/>
    <property type="evidence" value="ECO:0007669"/>
    <property type="project" value="UniProtKB-SubCell"/>
</dbReference>
<dbReference type="GO" id="GO:0140359">
    <property type="term" value="F:ABC-type transporter activity"/>
    <property type="evidence" value="ECO:0007669"/>
    <property type="project" value="InterPro"/>
</dbReference>
<dbReference type="GO" id="GO:0005524">
    <property type="term" value="F:ATP binding"/>
    <property type="evidence" value="ECO:0007669"/>
    <property type="project" value="UniProtKB-KW"/>
</dbReference>
<dbReference type="InterPro" id="IPR017871">
    <property type="entry name" value="ABC_transporter-like_CS"/>
</dbReference>
<evidence type="ECO:0000256" key="5">
    <source>
        <dbReference type="ARBA" id="ARBA00022692"/>
    </source>
</evidence>
<protein>
    <submittedName>
        <fullName evidence="15">ABC transporter, ATP-binding protein</fullName>
    </submittedName>
</protein>
<feature type="domain" description="ABC transmembrane type-1" evidence="14">
    <location>
        <begin position="21"/>
        <end position="297"/>
    </location>
</feature>
<dbReference type="InterPro" id="IPR039421">
    <property type="entry name" value="Type_1_exporter"/>
</dbReference>
<evidence type="ECO:0000256" key="4">
    <source>
        <dbReference type="ARBA" id="ARBA00022519"/>
    </source>
</evidence>
<proteinExistence type="inferred from homology"/>
<dbReference type="SUPFAM" id="SSF90123">
    <property type="entry name" value="ABC transporter transmembrane region"/>
    <property type="match status" value="1"/>
</dbReference>
<reference evidence="15" key="1">
    <citation type="submission" date="2013-08" db="EMBL/GenBank/DDBJ databases">
        <authorList>
            <person name="Durkin A.S."/>
            <person name="Haft D.R."/>
            <person name="McCorrison J."/>
            <person name="Torralba M."/>
            <person name="Gillis M."/>
            <person name="Haft D.H."/>
            <person name="Methe B."/>
            <person name="Sutton G."/>
            <person name="Nelson K.E."/>
        </authorList>
    </citation>
    <scope>NUCLEOTIDE SEQUENCE [LARGE SCALE GENOMIC DNA]</scope>
    <source>
        <strain evidence="15">F0233</strain>
    </source>
</reference>
<keyword evidence="7 15" id="KW-0067">ATP-binding</keyword>
<keyword evidence="3" id="KW-1003">Cell membrane</keyword>
<feature type="transmembrane region" description="Helical" evidence="12">
    <location>
        <begin position="52"/>
        <end position="75"/>
    </location>
</feature>
<dbReference type="InterPro" id="IPR036640">
    <property type="entry name" value="ABC1_TM_sf"/>
</dbReference>
<keyword evidence="9 12" id="KW-0472">Membrane</keyword>
<keyword evidence="4" id="KW-0997">Cell inner membrane</keyword>
<evidence type="ECO:0000256" key="9">
    <source>
        <dbReference type="ARBA" id="ARBA00023136"/>
    </source>
</evidence>
<comment type="caution">
    <text evidence="15">The sequence shown here is derived from an EMBL/GenBank/DDBJ whole genome shotgun (WGS) entry which is preliminary data.</text>
</comment>
<dbReference type="PROSITE" id="PS50893">
    <property type="entry name" value="ABC_TRANSPORTER_2"/>
    <property type="match status" value="1"/>
</dbReference>
<feature type="compositionally biased region" description="Acidic residues" evidence="11">
    <location>
        <begin position="595"/>
        <end position="610"/>
    </location>
</feature>
<dbReference type="GO" id="GO:0034040">
    <property type="term" value="F:ATPase-coupled lipid transmembrane transporter activity"/>
    <property type="evidence" value="ECO:0007669"/>
    <property type="project" value="TreeGrafter"/>
</dbReference>
<evidence type="ECO:0000256" key="1">
    <source>
        <dbReference type="ARBA" id="ARBA00004429"/>
    </source>
</evidence>